<feature type="transmembrane region" description="Helical" evidence="1">
    <location>
        <begin position="195"/>
        <end position="225"/>
    </location>
</feature>
<feature type="transmembrane region" description="Helical" evidence="1">
    <location>
        <begin position="237"/>
        <end position="270"/>
    </location>
</feature>
<feature type="transmembrane region" description="Helical" evidence="1">
    <location>
        <begin position="276"/>
        <end position="301"/>
    </location>
</feature>
<accession>A0A9P1MW29</accession>
<gene>
    <name evidence="2" type="ORF">CAMP_LOCUS720</name>
</gene>
<dbReference type="InterPro" id="IPR019429">
    <property type="entry name" value="7TM_GPCR_serpentine_rcpt_Sri"/>
</dbReference>
<dbReference type="EMBL" id="CANHGI010000001">
    <property type="protein sequence ID" value="CAI5438083.1"/>
    <property type="molecule type" value="Genomic_DNA"/>
</dbReference>
<keyword evidence="3" id="KW-1185">Reference proteome</keyword>
<keyword evidence="1" id="KW-0472">Membrane</keyword>
<reference evidence="2" key="1">
    <citation type="submission" date="2022-11" db="EMBL/GenBank/DDBJ databases">
        <authorList>
            <person name="Kikuchi T."/>
        </authorList>
    </citation>
    <scope>NUCLEOTIDE SEQUENCE</scope>
    <source>
        <strain evidence="2">PS1010</strain>
    </source>
</reference>
<feature type="transmembrane region" description="Helical" evidence="1">
    <location>
        <begin position="134"/>
        <end position="156"/>
    </location>
</feature>
<feature type="transmembrane region" description="Helical" evidence="1">
    <location>
        <begin position="20"/>
        <end position="41"/>
    </location>
</feature>
<dbReference type="Proteomes" id="UP001152747">
    <property type="component" value="Unassembled WGS sequence"/>
</dbReference>
<sequence length="336" mass="39162">MSPEGNLTICSFSPPFYLKIVLEIVGFVSIPLMILVAYLVWKHSSTTKTFRACLTYLQIVSFTVETDMAVNQPWYNFPFLAGYSQSKLAAYLNIPTHALMMFFVFFLCSEIPACLQCFYYRFEETRKLRGKKELWKIGLIYVIISHFYPFVAIYLFNLTKASFERQYEIMLKSYPKCVSLFTETSFEMYDKECDGLIYCIIFFTIILTFSILFGGIFALGTLYILLDFRTLMSKSAFNANILALINLVIISLCPVFFVVFPTVFCLFVIVFEIVEYQVYANLSMVFVTGHSLVYSIVVILTNERYRTILKKWILRKNNQVVNNRMIRFVETIKTFP</sequence>
<dbReference type="PANTHER" id="PTHR46964:SF2">
    <property type="entry name" value="SERPENTINE RECEPTOR, CLASS T"/>
    <property type="match status" value="1"/>
</dbReference>
<evidence type="ECO:0000313" key="2">
    <source>
        <dbReference type="EMBL" id="CAI5438083.1"/>
    </source>
</evidence>
<proteinExistence type="predicted"/>
<name>A0A9P1MW29_9PELO</name>
<evidence type="ECO:0000313" key="3">
    <source>
        <dbReference type="Proteomes" id="UP001152747"/>
    </source>
</evidence>
<dbReference type="Pfam" id="PF10327">
    <property type="entry name" value="7TM_GPCR_Sri"/>
    <property type="match status" value="1"/>
</dbReference>
<feature type="transmembrane region" description="Helical" evidence="1">
    <location>
        <begin position="53"/>
        <end position="74"/>
    </location>
</feature>
<keyword evidence="1" id="KW-1133">Transmembrane helix</keyword>
<comment type="caution">
    <text evidence="2">The sequence shown here is derived from an EMBL/GenBank/DDBJ whole genome shotgun (WGS) entry which is preliminary data.</text>
</comment>
<organism evidence="2 3">
    <name type="scientific">Caenorhabditis angaria</name>
    <dbReference type="NCBI Taxonomy" id="860376"/>
    <lineage>
        <taxon>Eukaryota</taxon>
        <taxon>Metazoa</taxon>
        <taxon>Ecdysozoa</taxon>
        <taxon>Nematoda</taxon>
        <taxon>Chromadorea</taxon>
        <taxon>Rhabditida</taxon>
        <taxon>Rhabditina</taxon>
        <taxon>Rhabditomorpha</taxon>
        <taxon>Rhabditoidea</taxon>
        <taxon>Rhabditidae</taxon>
        <taxon>Peloderinae</taxon>
        <taxon>Caenorhabditis</taxon>
    </lineage>
</organism>
<dbReference type="PANTHER" id="PTHR46964">
    <property type="entry name" value="SERPENTINE RECEPTOR, CLASS I-RELATED"/>
    <property type="match status" value="1"/>
</dbReference>
<feature type="transmembrane region" description="Helical" evidence="1">
    <location>
        <begin position="94"/>
        <end position="122"/>
    </location>
</feature>
<keyword evidence="1" id="KW-0812">Transmembrane</keyword>
<evidence type="ECO:0000256" key="1">
    <source>
        <dbReference type="SAM" id="Phobius"/>
    </source>
</evidence>
<protein>
    <submittedName>
        <fullName evidence="2">Uncharacterized protein</fullName>
    </submittedName>
</protein>
<dbReference type="AlphaFoldDB" id="A0A9P1MW29"/>